<dbReference type="AlphaFoldDB" id="A0A6J5KIH3"/>
<dbReference type="SMART" id="SM00834">
    <property type="entry name" value="CxxC_CXXC_SSSS"/>
    <property type="match status" value="1"/>
</dbReference>
<dbReference type="RefSeq" id="WP_015004769.1">
    <property type="nucleotide sequence ID" value="NZ_CADILN010000030.1"/>
</dbReference>
<reference evidence="2 3" key="1">
    <citation type="submission" date="2020-04" db="EMBL/GenBank/DDBJ databases">
        <authorList>
            <person name="De Canck E."/>
        </authorList>
    </citation>
    <scope>NUCLEOTIDE SEQUENCE [LARGE SCALE GENOMIC DNA]</scope>
    <source>
        <strain evidence="2 3">LMG 9964</strain>
    </source>
</reference>
<dbReference type="Proteomes" id="UP000494102">
    <property type="component" value="Unassembled WGS sequence"/>
</dbReference>
<dbReference type="Pfam" id="PF09723">
    <property type="entry name" value="Zn_ribbon_8"/>
    <property type="match status" value="1"/>
</dbReference>
<organism evidence="2 3">
    <name type="scientific">Paraburkholderia phenoliruptrix</name>
    <dbReference type="NCBI Taxonomy" id="252970"/>
    <lineage>
        <taxon>Bacteria</taxon>
        <taxon>Pseudomonadati</taxon>
        <taxon>Pseudomonadota</taxon>
        <taxon>Betaproteobacteria</taxon>
        <taxon>Burkholderiales</taxon>
        <taxon>Burkholderiaceae</taxon>
        <taxon>Paraburkholderia</taxon>
    </lineage>
</organism>
<proteinExistence type="predicted"/>
<sequence>MPLYDYLCRNCALHFEALVRAGTTPLCPRCRSTSLDKQVSAPCAPARSKAIIAAARRQAAREGHFSNYTATERSNLLRRG</sequence>
<dbReference type="GeneID" id="27801859"/>
<name>A0A6J5KIH3_9BURK</name>
<evidence type="ECO:0000313" key="2">
    <source>
        <dbReference type="EMBL" id="CAB4053052.1"/>
    </source>
</evidence>
<dbReference type="InterPro" id="IPR013429">
    <property type="entry name" value="Regulatory_FmdB_Zinc_ribbon"/>
</dbReference>
<dbReference type="EMBL" id="CADILN010000030">
    <property type="protein sequence ID" value="CAB4053052.1"/>
    <property type="molecule type" value="Genomic_DNA"/>
</dbReference>
<feature type="domain" description="Putative regulatory protein FmdB zinc ribbon" evidence="1">
    <location>
        <begin position="1"/>
        <end position="40"/>
    </location>
</feature>
<dbReference type="NCBIfam" id="TIGR02605">
    <property type="entry name" value="CxxC_CxxC_SSSS"/>
    <property type="match status" value="1"/>
</dbReference>
<evidence type="ECO:0000313" key="3">
    <source>
        <dbReference type="Proteomes" id="UP000494102"/>
    </source>
</evidence>
<accession>A0A6J5KIH3</accession>
<gene>
    <name evidence="2" type="ORF">LMG9964_06745</name>
</gene>
<protein>
    <recommendedName>
        <fullName evidence="1">Putative regulatory protein FmdB zinc ribbon domain-containing protein</fullName>
    </recommendedName>
</protein>
<evidence type="ECO:0000259" key="1">
    <source>
        <dbReference type="SMART" id="SM00834"/>
    </source>
</evidence>